<gene>
    <name evidence="1" type="ORF">QLQ22_11475</name>
</gene>
<dbReference type="EMBL" id="CP126116">
    <property type="protein sequence ID" value="WHZ59912.1"/>
    <property type="molecule type" value="Genomic_DNA"/>
</dbReference>
<organism evidence="1 2">
    <name type="scientific">Metabacillus hrfriensis</name>
    <dbReference type="NCBI Taxonomy" id="3048891"/>
    <lineage>
        <taxon>Bacteria</taxon>
        <taxon>Bacillati</taxon>
        <taxon>Bacillota</taxon>
        <taxon>Bacilli</taxon>
        <taxon>Bacillales</taxon>
        <taxon>Bacillaceae</taxon>
        <taxon>Metabacillus</taxon>
    </lineage>
</organism>
<sequence length="82" mass="8818">MPLLCESMLLSQLALAIGLVLAGALQAAGDTKGTMYRRLLGCGYRVVGIYILGIYSHMGIAEIWIAIALDIHNTCDIPNLEI</sequence>
<dbReference type="Proteomes" id="UP001226091">
    <property type="component" value="Chromosome"/>
</dbReference>
<proteinExistence type="predicted"/>
<protein>
    <submittedName>
        <fullName evidence="1">Uncharacterized protein</fullName>
    </submittedName>
</protein>
<reference evidence="2" key="1">
    <citation type="journal article" date="2025" name="Aquaculture">
        <title>Assessment of the bioflocculant production and safety properties of Metabacillus hrfriensis sp. nov. based on phenotypic and whole-genome sequencing analysis.</title>
        <authorList>
            <person name="Zhang R."/>
            <person name="Zhao Z."/>
            <person name="Luo L."/>
            <person name="Wang S."/>
            <person name="Guo K."/>
            <person name="Xu W."/>
        </authorList>
    </citation>
    <scope>NUCLEOTIDE SEQUENCE [LARGE SCALE GENOMIC DNA]</scope>
    <source>
        <strain evidence="2">CT-WN-B3</strain>
    </source>
</reference>
<name>A0ACD4RIA6_9BACI</name>
<evidence type="ECO:0000313" key="1">
    <source>
        <dbReference type="EMBL" id="WHZ59912.1"/>
    </source>
</evidence>
<evidence type="ECO:0000313" key="2">
    <source>
        <dbReference type="Proteomes" id="UP001226091"/>
    </source>
</evidence>
<keyword evidence="2" id="KW-1185">Reference proteome</keyword>
<accession>A0ACD4RIA6</accession>